<dbReference type="SUPFAM" id="SSF54427">
    <property type="entry name" value="NTF2-like"/>
    <property type="match status" value="1"/>
</dbReference>
<proteinExistence type="predicted"/>
<feature type="domain" description="DUF4440" evidence="1">
    <location>
        <begin position="10"/>
        <end position="114"/>
    </location>
</feature>
<evidence type="ECO:0000313" key="2">
    <source>
        <dbReference type="EMBL" id="VAW37434.1"/>
    </source>
</evidence>
<protein>
    <recommendedName>
        <fullName evidence="1">DUF4440 domain-containing protein</fullName>
    </recommendedName>
</protein>
<dbReference type="AlphaFoldDB" id="A0A3B0W1G0"/>
<dbReference type="Gene3D" id="3.10.450.50">
    <property type="match status" value="1"/>
</dbReference>
<name>A0A3B0W1G0_9ZZZZ</name>
<dbReference type="EMBL" id="UOEU01000665">
    <property type="protein sequence ID" value="VAW37434.1"/>
    <property type="molecule type" value="Genomic_DNA"/>
</dbReference>
<dbReference type="InterPro" id="IPR032710">
    <property type="entry name" value="NTF2-like_dom_sf"/>
</dbReference>
<dbReference type="Pfam" id="PF14534">
    <property type="entry name" value="DUF4440"/>
    <property type="match status" value="1"/>
</dbReference>
<evidence type="ECO:0000259" key="1">
    <source>
        <dbReference type="Pfam" id="PF14534"/>
    </source>
</evidence>
<sequence>MTLENLLQHLRALEIALHQPDVRSDAERLGALLHDSFVEIGRSGQIHSREDILRDLPTEKPSSTVWSQDFSVAEIGDGVALLTYKSAHVDAKGEFSRYTLRASLWQRTAQGWQMRFYQGTPTGEFKS</sequence>
<accession>A0A3B0W1G0</accession>
<gene>
    <name evidence="2" type="ORF">MNBD_CHLOROFLEXI01-3354</name>
</gene>
<dbReference type="InterPro" id="IPR027843">
    <property type="entry name" value="DUF4440"/>
</dbReference>
<organism evidence="2">
    <name type="scientific">hydrothermal vent metagenome</name>
    <dbReference type="NCBI Taxonomy" id="652676"/>
    <lineage>
        <taxon>unclassified sequences</taxon>
        <taxon>metagenomes</taxon>
        <taxon>ecological metagenomes</taxon>
    </lineage>
</organism>
<reference evidence="2" key="1">
    <citation type="submission" date="2018-06" db="EMBL/GenBank/DDBJ databases">
        <authorList>
            <person name="Zhirakovskaya E."/>
        </authorList>
    </citation>
    <scope>NUCLEOTIDE SEQUENCE</scope>
</reference>